<name>G3EI43_9POXV</name>
<keyword evidence="4" id="KW-1185">Reference proteome</keyword>
<evidence type="ECO:0000256" key="2">
    <source>
        <dbReference type="ARBA" id="ARBA00014887"/>
    </source>
</evidence>
<sequence>MGNKNSDPVFTSTSCNNTTSLKRGQSLHLHRDLDKLSLNENTLFNRNFSFRRVNSMRIKPSNYSKLIELKKEIFETIKKANDMDIDKRIKLLHNIKSIITNPFVLKGLIESLETFESVDGIKYSSVMILGEFNILDQYTGTSTFQFVIDLLKSLYVLNNKQQKIIEYAINNDMLYEQIEMIEYIMTNVLDIDNYHFILKGKYVTPLFVELLKNTGINVISNNIIIWNKKYTKNISNLYKAIRLLHSITV</sequence>
<dbReference type="Pfam" id="PF06334">
    <property type="entry name" value="Orthopox_A47"/>
    <property type="match status" value="1"/>
</dbReference>
<organism evidence="3 4">
    <name type="scientific">Yokapox virus</name>
    <dbReference type="NCBI Taxonomy" id="1076255"/>
    <lineage>
        <taxon>Viruses</taxon>
        <taxon>Varidnaviria</taxon>
        <taxon>Bamfordvirae</taxon>
        <taxon>Nucleocytoviricota</taxon>
        <taxon>Pokkesviricetes</taxon>
        <taxon>Chitovirales</taxon>
        <taxon>Poxviridae</taxon>
        <taxon>Chordopoxvirinae</taxon>
        <taxon>Centapoxvirus</taxon>
        <taxon>Centapoxvirus yokapox</taxon>
    </lineage>
</organism>
<dbReference type="EMBL" id="HQ849551">
    <property type="protein sequence ID" value="AEN03740.1"/>
    <property type="molecule type" value="Genomic_DNA"/>
</dbReference>
<evidence type="ECO:0000313" key="3">
    <source>
        <dbReference type="EMBL" id="AEN03740.1"/>
    </source>
</evidence>
<comment type="similarity">
    <text evidence="1">Belongs to the orthopoxvirus A47 protein family.</text>
</comment>
<evidence type="ECO:0000313" key="4">
    <source>
        <dbReference type="Proteomes" id="UP000164653"/>
    </source>
</evidence>
<dbReference type="InterPro" id="IPR009402">
    <property type="entry name" value="Orthopox_A47"/>
</dbReference>
<gene>
    <name evidence="3" type="ORF">YKV151c</name>
</gene>
<dbReference type="RefSeq" id="YP_004821504.1">
    <property type="nucleotide sequence ID" value="NC_015960.1"/>
</dbReference>
<dbReference type="KEGG" id="vg:11107286"/>
<reference evidence="3 4" key="1">
    <citation type="journal article" date="2011" name="J. Virol.">
        <title>The genome of yoka poxvirus.</title>
        <authorList>
            <person name="Zhao G."/>
            <person name="Droit L."/>
            <person name="Tesh R.B."/>
            <person name="Popov V.L."/>
            <person name="Little N.S."/>
            <person name="Upton C."/>
            <person name="Virgin H.W."/>
            <person name="Wang D."/>
        </authorList>
    </citation>
    <scope>NUCLEOTIDE SEQUENCE [LARGE SCALE GENOMIC DNA]</scope>
    <source>
        <strain evidence="3">DakArB 4268</strain>
    </source>
</reference>
<dbReference type="GeneID" id="11107286"/>
<proteinExistence type="inferred from homology"/>
<accession>G3EI43</accession>
<dbReference type="Proteomes" id="UP000164653">
    <property type="component" value="Segment"/>
</dbReference>
<evidence type="ECO:0000256" key="1">
    <source>
        <dbReference type="ARBA" id="ARBA00005905"/>
    </source>
</evidence>
<dbReference type="OrthoDB" id="11194at10239"/>
<protein>
    <recommendedName>
        <fullName evidence="2">Protein A47</fullName>
    </recommendedName>
</protein>